<gene>
    <name evidence="1" type="ORF">HCR_16110</name>
</gene>
<name>A0ABM8FNW4_9BACT</name>
<sequence>MSDNIRLVPAPLDIVFDVAQRDPEGFEREFQRLSETDDDPIGQWLKIAKARGETKETDPVLLHLIIELHRKVDQLTQIVKHEEPERIDLPYHAHIESIGFEHFKLKESMLEPGKRYYGRITMPLFPKRDMGIWFDAIDERMAKIVRLHDRDEKEWSSYVVARERVMIREMKGKKGE</sequence>
<accession>A0ABM8FNW4</accession>
<dbReference type="RefSeq" id="WP_286336256.1">
    <property type="nucleotide sequence ID" value="NZ_AP027370.1"/>
</dbReference>
<dbReference type="Proteomes" id="UP001321445">
    <property type="component" value="Chromosome"/>
</dbReference>
<keyword evidence="2" id="KW-1185">Reference proteome</keyword>
<reference evidence="1 2" key="1">
    <citation type="submission" date="2023-03" db="EMBL/GenBank/DDBJ databases">
        <title>Description of Hydrogenimonas sp. ISO32.</title>
        <authorList>
            <person name="Mino S."/>
            <person name="Fukazawa S."/>
            <person name="Sawabe T."/>
        </authorList>
    </citation>
    <scope>NUCLEOTIDE SEQUENCE [LARGE SCALE GENOMIC DNA]</scope>
    <source>
        <strain evidence="1 2">ISO32</strain>
    </source>
</reference>
<evidence type="ECO:0000313" key="2">
    <source>
        <dbReference type="Proteomes" id="UP001321445"/>
    </source>
</evidence>
<evidence type="ECO:0000313" key="1">
    <source>
        <dbReference type="EMBL" id="BDY13299.1"/>
    </source>
</evidence>
<protein>
    <submittedName>
        <fullName evidence="1">Uncharacterized protein</fullName>
    </submittedName>
</protein>
<organism evidence="1 2">
    <name type="scientific">Hydrogenimonas cancrithermarum</name>
    <dbReference type="NCBI Taxonomy" id="2993563"/>
    <lineage>
        <taxon>Bacteria</taxon>
        <taxon>Pseudomonadati</taxon>
        <taxon>Campylobacterota</taxon>
        <taxon>Epsilonproteobacteria</taxon>
        <taxon>Campylobacterales</taxon>
        <taxon>Hydrogenimonadaceae</taxon>
        <taxon>Hydrogenimonas</taxon>
    </lineage>
</organism>
<proteinExistence type="predicted"/>
<dbReference type="EMBL" id="AP027370">
    <property type="protein sequence ID" value="BDY13299.1"/>
    <property type="molecule type" value="Genomic_DNA"/>
</dbReference>